<dbReference type="OrthoDB" id="5846691at2759"/>
<proteinExistence type="predicted"/>
<dbReference type="InterPro" id="IPR001214">
    <property type="entry name" value="SET_dom"/>
</dbReference>
<evidence type="ECO:0000259" key="1">
    <source>
        <dbReference type="SMART" id="SM00317"/>
    </source>
</evidence>
<dbReference type="Proteomes" id="UP000276991">
    <property type="component" value="Unassembled WGS sequence"/>
</dbReference>
<accession>A0A498SL60</accession>
<name>A0A498SL60_ACAVI</name>
<dbReference type="SUPFAM" id="SSF82199">
    <property type="entry name" value="SET domain"/>
    <property type="match status" value="1"/>
</dbReference>
<dbReference type="GO" id="GO:0016279">
    <property type="term" value="F:protein-lysine N-methyltransferase activity"/>
    <property type="evidence" value="ECO:0007669"/>
    <property type="project" value="InterPro"/>
</dbReference>
<evidence type="ECO:0000313" key="2">
    <source>
        <dbReference type="EMBL" id="VBB33048.1"/>
    </source>
</evidence>
<dbReference type="Pfam" id="PF00856">
    <property type="entry name" value="SET"/>
    <property type="match status" value="1"/>
</dbReference>
<keyword evidence="3" id="KW-1185">Reference proteome</keyword>
<dbReference type="GO" id="GO:0002039">
    <property type="term" value="F:p53 binding"/>
    <property type="evidence" value="ECO:0007669"/>
    <property type="project" value="InterPro"/>
</dbReference>
<dbReference type="PANTHER" id="PTHR46307">
    <property type="entry name" value="G9A, ISOFORM B"/>
    <property type="match status" value="1"/>
</dbReference>
<organism evidence="2 3">
    <name type="scientific">Acanthocheilonema viteae</name>
    <name type="common">Filarial nematode worm</name>
    <name type="synonym">Dipetalonema viteae</name>
    <dbReference type="NCBI Taxonomy" id="6277"/>
    <lineage>
        <taxon>Eukaryota</taxon>
        <taxon>Metazoa</taxon>
        <taxon>Ecdysozoa</taxon>
        <taxon>Nematoda</taxon>
        <taxon>Chromadorea</taxon>
        <taxon>Rhabditida</taxon>
        <taxon>Spirurina</taxon>
        <taxon>Spiruromorpha</taxon>
        <taxon>Filarioidea</taxon>
        <taxon>Onchocercidae</taxon>
        <taxon>Acanthocheilonema</taxon>
    </lineage>
</organism>
<dbReference type="InterPro" id="IPR046341">
    <property type="entry name" value="SET_dom_sf"/>
</dbReference>
<protein>
    <recommendedName>
        <fullName evidence="1">SET domain-containing protein</fullName>
    </recommendedName>
</protein>
<dbReference type="AlphaFoldDB" id="A0A498SL60"/>
<dbReference type="InterPro" id="IPR043550">
    <property type="entry name" value="EHMT1/EHMT2"/>
</dbReference>
<gene>
    <name evidence="2" type="ORF">NAV_LOCUS7839</name>
</gene>
<dbReference type="PANTHER" id="PTHR46307:SF4">
    <property type="entry name" value="G9A, ISOFORM B"/>
    <property type="match status" value="1"/>
</dbReference>
<feature type="domain" description="SET" evidence="1">
    <location>
        <begin position="77"/>
        <end position="186"/>
    </location>
</feature>
<evidence type="ECO:0000313" key="3">
    <source>
        <dbReference type="Proteomes" id="UP000276991"/>
    </source>
</evidence>
<reference evidence="2 3" key="1">
    <citation type="submission" date="2018-08" db="EMBL/GenBank/DDBJ databases">
        <authorList>
            <person name="Laetsch R D."/>
            <person name="Stevens L."/>
            <person name="Kumar S."/>
            <person name="Blaxter L. M."/>
        </authorList>
    </citation>
    <scope>NUCLEOTIDE SEQUENCE [LARGE SCALE GENOMIC DNA]</scope>
</reference>
<sequence>MNISDYSSVRCTCETEECDSGENCCPVIKKSKFFYTKHRRLRSRFNELSNEYLIVECYGCQCRDDCPTKIVQNGRHYKVAIVRTETRGWDIFALENMPSNVFVVEYIGEVLTITEGDSRRDSMYQFELSGYSEIKYLIDAKYYGNEAAFIKHSCSPNLVAVRVRTLILVIVGQELTSNYFDGKWKPETILTSERGLWSARNCGASKCMRYWPQLVVDNCGSDEDNKENSFVKSK</sequence>
<dbReference type="STRING" id="6277.A0A498SL60"/>
<dbReference type="EMBL" id="UPTC01002104">
    <property type="protein sequence ID" value="VBB33048.1"/>
    <property type="molecule type" value="Genomic_DNA"/>
</dbReference>
<dbReference type="GO" id="GO:0042054">
    <property type="term" value="F:histone methyltransferase activity"/>
    <property type="evidence" value="ECO:0007669"/>
    <property type="project" value="InterPro"/>
</dbReference>
<dbReference type="Gene3D" id="2.170.270.10">
    <property type="entry name" value="SET domain"/>
    <property type="match status" value="1"/>
</dbReference>
<dbReference type="SMART" id="SM00317">
    <property type="entry name" value="SET"/>
    <property type="match status" value="1"/>
</dbReference>